<dbReference type="InterPro" id="IPR040570">
    <property type="entry name" value="LAL_C2"/>
</dbReference>
<evidence type="ECO:0000313" key="6">
    <source>
        <dbReference type="EMBL" id="MFK2824594.1"/>
    </source>
</evidence>
<dbReference type="Proteomes" id="UP001619911">
    <property type="component" value="Unassembled WGS sequence"/>
</dbReference>
<accession>A0ABW8I548</accession>
<dbReference type="Gene3D" id="3.40.50.20">
    <property type="match status" value="1"/>
</dbReference>
<dbReference type="PROSITE" id="PS50975">
    <property type="entry name" value="ATP_GRASP"/>
    <property type="match status" value="1"/>
</dbReference>
<organism evidence="6 7">
    <name type="scientific">Bacillus lumedeiriae</name>
    <dbReference type="NCBI Taxonomy" id="3058829"/>
    <lineage>
        <taxon>Bacteria</taxon>
        <taxon>Bacillati</taxon>
        <taxon>Bacillota</taxon>
        <taxon>Bacilli</taxon>
        <taxon>Bacillales</taxon>
        <taxon>Bacillaceae</taxon>
        <taxon>Bacillus</taxon>
    </lineage>
</organism>
<dbReference type="RefSeq" id="WP_404314253.1">
    <property type="nucleotide sequence ID" value="NZ_JAUIYO010000001.1"/>
</dbReference>
<comment type="caution">
    <text evidence="6">The sequence shown here is derived from an EMBL/GenBank/DDBJ whole genome shotgun (WGS) entry which is preliminary data.</text>
</comment>
<sequence length="405" mass="46503">MKAIIFVDSNQSGSSWEGIKAAKKLGYFVHLLTDRVSFLKNSEGFSEIDQIHAVDLEEKENIQEAIINIQCVHHVVCIISFIDSYIQMAAEFSNRFCGTNISTESIKRMENKSLTRTYLKDKEYSPSYFIVQKNESMKHCILRLKGKYPLVVKLPRSTGSKDVFFIKTEYELRNRMKYLRERYPEEDILIEEYLEGPQFIVEAIVYDGNVQIAAVVKQEITRKERFIVTGYSLSSELDREVYHTLIETSLEIIKDLDIKNGNCHLELRLTDERWKLIEANPRISGGVINRLIEEAYGFNYAQQIINVYSGNQPLLIREDEMCVYAHYMTVGSLGTLLKVTGMTEAMSEKGVAEVYIKPRNGQTLTPPLSMGHRYGYVLAKGTTEKEAQEIALRAANYIQFHLDPI</sequence>
<dbReference type="Pfam" id="PF18603">
    <property type="entry name" value="LAL_C2"/>
    <property type="match status" value="1"/>
</dbReference>
<protein>
    <submittedName>
        <fullName evidence="6">ATP-grasp domain-containing protein</fullName>
    </submittedName>
</protein>
<dbReference type="Gene3D" id="3.30.1490.20">
    <property type="entry name" value="ATP-grasp fold, A domain"/>
    <property type="match status" value="1"/>
</dbReference>
<dbReference type="InterPro" id="IPR005479">
    <property type="entry name" value="CPAse_ATP-bd"/>
</dbReference>
<name>A0ABW8I548_9BACI</name>
<keyword evidence="7" id="KW-1185">Reference proteome</keyword>
<proteinExistence type="predicted"/>
<gene>
    <name evidence="6" type="ORF">QYG89_02630</name>
</gene>
<keyword evidence="3 4" id="KW-0067">ATP-binding</keyword>
<keyword evidence="1" id="KW-0436">Ligase</keyword>
<evidence type="ECO:0000259" key="5">
    <source>
        <dbReference type="PROSITE" id="PS50975"/>
    </source>
</evidence>
<evidence type="ECO:0000256" key="1">
    <source>
        <dbReference type="ARBA" id="ARBA00022598"/>
    </source>
</evidence>
<evidence type="ECO:0000313" key="7">
    <source>
        <dbReference type="Proteomes" id="UP001619911"/>
    </source>
</evidence>
<dbReference type="PANTHER" id="PTHR43585:SF2">
    <property type="entry name" value="ATP-GRASP ENZYME FSQD"/>
    <property type="match status" value="1"/>
</dbReference>
<evidence type="ECO:0000256" key="4">
    <source>
        <dbReference type="PROSITE-ProRule" id="PRU00409"/>
    </source>
</evidence>
<dbReference type="PANTHER" id="PTHR43585">
    <property type="entry name" value="FUMIPYRROLE BIOSYNTHESIS PROTEIN C"/>
    <property type="match status" value="1"/>
</dbReference>
<dbReference type="PROSITE" id="PS00867">
    <property type="entry name" value="CPSASE_2"/>
    <property type="match status" value="1"/>
</dbReference>
<dbReference type="InterPro" id="IPR011761">
    <property type="entry name" value="ATP-grasp"/>
</dbReference>
<reference evidence="6 7" key="1">
    <citation type="submission" date="2023-07" db="EMBL/GenBank/DDBJ databases">
        <title>Bacillus lucianemedeirus sp. nov, a new species isolated from an immunobiological production facility.</title>
        <authorList>
            <person name="Costa L.V."/>
            <person name="Miranda R.V.S.L."/>
            <person name="Brandao M.L.L."/>
            <person name="Reis C.M.F."/>
            <person name="Frazao A.M."/>
            <person name="Cruz F.V."/>
            <person name="Baio P.V.P."/>
            <person name="Veras J.F.C."/>
            <person name="Ramos J.N."/>
            <person name="Vieira V."/>
        </authorList>
    </citation>
    <scope>NUCLEOTIDE SEQUENCE [LARGE SCALE GENOMIC DNA]</scope>
    <source>
        <strain evidence="6 7">B190/17</strain>
    </source>
</reference>
<keyword evidence="2 4" id="KW-0547">Nucleotide-binding</keyword>
<dbReference type="Pfam" id="PF13535">
    <property type="entry name" value="ATP-grasp_4"/>
    <property type="match status" value="1"/>
</dbReference>
<dbReference type="EMBL" id="JAUIYO010000001">
    <property type="protein sequence ID" value="MFK2824594.1"/>
    <property type="molecule type" value="Genomic_DNA"/>
</dbReference>
<evidence type="ECO:0000256" key="3">
    <source>
        <dbReference type="ARBA" id="ARBA00022840"/>
    </source>
</evidence>
<evidence type="ECO:0000256" key="2">
    <source>
        <dbReference type="ARBA" id="ARBA00022741"/>
    </source>
</evidence>
<dbReference type="SUPFAM" id="SSF56059">
    <property type="entry name" value="Glutathione synthetase ATP-binding domain-like"/>
    <property type="match status" value="1"/>
</dbReference>
<dbReference type="InterPro" id="IPR013815">
    <property type="entry name" value="ATP_grasp_subdomain_1"/>
</dbReference>
<dbReference type="InterPro" id="IPR052032">
    <property type="entry name" value="ATP-dep_AA_Ligase"/>
</dbReference>
<feature type="domain" description="ATP-grasp" evidence="5">
    <location>
        <begin position="115"/>
        <end position="309"/>
    </location>
</feature>
<dbReference type="Gene3D" id="3.30.470.20">
    <property type="entry name" value="ATP-grasp fold, B domain"/>
    <property type="match status" value="1"/>
</dbReference>